<protein>
    <submittedName>
        <fullName evidence="2">Uncharacterized protein</fullName>
    </submittedName>
</protein>
<feature type="region of interest" description="Disordered" evidence="1">
    <location>
        <begin position="19"/>
        <end position="47"/>
    </location>
</feature>
<keyword evidence="3" id="KW-1185">Reference proteome</keyword>
<comment type="caution">
    <text evidence="2">The sequence shown here is derived from an EMBL/GenBank/DDBJ whole genome shotgun (WGS) entry which is preliminary data.</text>
</comment>
<dbReference type="RefSeq" id="WP_129224651.1">
    <property type="nucleotide sequence ID" value="NZ_SDOZ01000002.1"/>
</dbReference>
<dbReference type="Proteomes" id="UP000291269">
    <property type="component" value="Unassembled WGS sequence"/>
</dbReference>
<dbReference type="EMBL" id="SDOZ01000002">
    <property type="protein sequence ID" value="RXZ61715.1"/>
    <property type="molecule type" value="Genomic_DNA"/>
</dbReference>
<sequence length="76" mass="8450">MEKFGIFNILSALGNLAEEKGETAKKEEESAPAPPAPAPAERAGIFTGEERMNKMLSVLERHDMISRRIDSRKPPR</sequence>
<reference evidence="2 3" key="1">
    <citation type="journal article" date="2019" name="Gut">
        <title>Antibiotics-induced monodominance of a novel gut bacterial order.</title>
        <authorList>
            <person name="Hildebrand F."/>
            <person name="Moitinho-Silva L."/>
            <person name="Blasche S."/>
            <person name="Jahn M.T."/>
            <person name="Gossmann T.I."/>
            <person name="Heuerta-Cepas J."/>
            <person name="Hercog R."/>
            <person name="Luetge M."/>
            <person name="Bahram M."/>
            <person name="Pryszlak A."/>
            <person name="Alves R.J."/>
            <person name="Waszak S.M."/>
            <person name="Zhu A."/>
            <person name="Ye L."/>
            <person name="Costea P.I."/>
            <person name="Aalvink S."/>
            <person name="Belzer C."/>
            <person name="Forslund S.K."/>
            <person name="Sunagawa S."/>
            <person name="Hentschel U."/>
            <person name="Merten C."/>
            <person name="Patil K.R."/>
            <person name="Benes V."/>
            <person name="Bork P."/>
        </authorList>
    </citation>
    <scope>NUCLEOTIDE SEQUENCE [LARGE SCALE GENOMIC DNA]</scope>
    <source>
        <strain evidence="2 3">HDS1380</strain>
    </source>
</reference>
<accession>A0A4Q2KAX3</accession>
<evidence type="ECO:0000313" key="2">
    <source>
        <dbReference type="EMBL" id="RXZ61715.1"/>
    </source>
</evidence>
<proteinExistence type="predicted"/>
<evidence type="ECO:0000313" key="3">
    <source>
        <dbReference type="Proteomes" id="UP000291269"/>
    </source>
</evidence>
<organism evidence="2 3">
    <name type="scientific">Candidatus Borkfalkia ceftriaxoniphila</name>
    <dbReference type="NCBI Taxonomy" id="2508949"/>
    <lineage>
        <taxon>Bacteria</taxon>
        <taxon>Bacillati</taxon>
        <taxon>Bacillota</taxon>
        <taxon>Clostridia</taxon>
        <taxon>Christensenellales</taxon>
        <taxon>Christensenellaceae</taxon>
        <taxon>Candidatus Borkfalkia</taxon>
    </lineage>
</organism>
<evidence type="ECO:0000256" key="1">
    <source>
        <dbReference type="SAM" id="MobiDB-lite"/>
    </source>
</evidence>
<gene>
    <name evidence="2" type="ORF">ESZ91_04815</name>
</gene>
<dbReference type="AlphaFoldDB" id="A0A4Q2KAX3"/>
<name>A0A4Q2KAX3_9FIRM</name>
<feature type="compositionally biased region" description="Basic and acidic residues" evidence="1">
    <location>
        <begin position="19"/>
        <end position="29"/>
    </location>
</feature>